<dbReference type="PANTHER" id="PTHR11081:SF75">
    <property type="entry name" value="ENDONUCLEASE, PUTATIVE (AFU_ORTHOLOGUE AFUA_3G13260)-RELATED"/>
    <property type="match status" value="1"/>
</dbReference>
<dbReference type="InterPro" id="IPR029060">
    <property type="entry name" value="PIN-like_dom_sf"/>
</dbReference>
<sequence>MGMPPGFWNILKRAAQTTSFKQLAMDDEFMRSQKRAMVVGIDGCLWITQCQAVFHSPCHAQMGRSPELRALFYKVAALNNAGVIAVFVFDGPNRPAVKRNKRVKAKPHWLVEEFMEMINLFGFYSYTAPGEAEAELAELNRRGHIDAVLSDDGDTMLFGARRVIRSLNKKNKDEITVYTAVATEIHSQISLSLGGILLLAILGGGDYDTVGLANCGISTAHALARCGLGDSLLEAVKTRVGSRLEEFLVGWRDQLSTELATNSQGHLKSKQKALSRKIPNTFPSVKVLKLYVYPVTSWSEGLLPNFGSWVVKLPSVPELVLFLQRKFGWKAGDMVKKLKKFVFPGMCVRRLNLPLNVNQHLYHHAVLHPALSSFRIIRARKEMQPGHYAYEMEIHVGGMMKWAFSRVDAPGAAAGAVGAKLFTWISAQPMRRYFPILVNEFENHLCAVAGEPNYIEIPDSPIVKPTRYLGFIDLTQEDRAEDNSNMGGIAKSRRLARKGGSTSTDDFSEKDMVLIYDADMDTDIIDLT</sequence>
<dbReference type="OrthoDB" id="2959108at2759"/>
<dbReference type="PANTHER" id="PTHR11081">
    <property type="entry name" value="FLAP ENDONUCLEASE FAMILY MEMBER"/>
    <property type="match status" value="1"/>
</dbReference>
<dbReference type="InterPro" id="IPR006086">
    <property type="entry name" value="XPG-I_dom"/>
</dbReference>
<gene>
    <name evidence="3" type="ORF">MSAN_00352900</name>
</gene>
<organism evidence="3 4">
    <name type="scientific">Mycena sanguinolenta</name>
    <dbReference type="NCBI Taxonomy" id="230812"/>
    <lineage>
        <taxon>Eukaryota</taxon>
        <taxon>Fungi</taxon>
        <taxon>Dikarya</taxon>
        <taxon>Basidiomycota</taxon>
        <taxon>Agaricomycotina</taxon>
        <taxon>Agaricomycetes</taxon>
        <taxon>Agaricomycetidae</taxon>
        <taxon>Agaricales</taxon>
        <taxon>Marasmiineae</taxon>
        <taxon>Mycenaceae</taxon>
        <taxon>Mycena</taxon>
    </lineage>
</organism>
<dbReference type="CDD" id="cd09906">
    <property type="entry name" value="H3TH_YEN1"/>
    <property type="match status" value="1"/>
</dbReference>
<dbReference type="SUPFAM" id="SSF88723">
    <property type="entry name" value="PIN domain-like"/>
    <property type="match status" value="1"/>
</dbReference>
<dbReference type="PRINTS" id="PR00853">
    <property type="entry name" value="XPGRADSUPER"/>
</dbReference>
<dbReference type="Gene3D" id="3.40.50.1010">
    <property type="entry name" value="5'-nuclease"/>
    <property type="match status" value="2"/>
</dbReference>
<dbReference type="InterPro" id="IPR037316">
    <property type="entry name" value="Yen1_H3TH"/>
</dbReference>
<dbReference type="GO" id="GO:0017108">
    <property type="term" value="F:5'-flap endonuclease activity"/>
    <property type="evidence" value="ECO:0007669"/>
    <property type="project" value="TreeGrafter"/>
</dbReference>
<evidence type="ECO:0000313" key="4">
    <source>
        <dbReference type="Proteomes" id="UP000623467"/>
    </source>
</evidence>
<accession>A0A8H7DGK8</accession>
<dbReference type="SUPFAM" id="SSF47807">
    <property type="entry name" value="5' to 3' exonuclease, C-terminal subdomain"/>
    <property type="match status" value="1"/>
</dbReference>
<dbReference type="Proteomes" id="UP000623467">
    <property type="component" value="Unassembled WGS sequence"/>
</dbReference>
<comment type="caution">
    <text evidence="3">The sequence shown here is derived from an EMBL/GenBank/DDBJ whole genome shotgun (WGS) entry which is preliminary data.</text>
</comment>
<dbReference type="EMBL" id="JACAZH010000002">
    <property type="protein sequence ID" value="KAF7374679.1"/>
    <property type="molecule type" value="Genomic_DNA"/>
</dbReference>
<name>A0A8H7DGK8_9AGAR</name>
<evidence type="ECO:0000313" key="3">
    <source>
        <dbReference type="EMBL" id="KAF7374679.1"/>
    </source>
</evidence>
<dbReference type="InterPro" id="IPR006084">
    <property type="entry name" value="XPG/Rad2"/>
</dbReference>
<feature type="domain" description="XPG-I" evidence="2">
    <location>
        <begin position="119"/>
        <end position="191"/>
    </location>
</feature>
<evidence type="ECO:0000256" key="1">
    <source>
        <dbReference type="SAM" id="MobiDB-lite"/>
    </source>
</evidence>
<dbReference type="GO" id="GO:0008821">
    <property type="term" value="F:crossover junction DNA endonuclease activity"/>
    <property type="evidence" value="ECO:0007669"/>
    <property type="project" value="InterPro"/>
</dbReference>
<proteinExistence type="predicted"/>
<dbReference type="CDD" id="cd09870">
    <property type="entry name" value="PIN_YEN1"/>
    <property type="match status" value="1"/>
</dbReference>
<dbReference type="GO" id="GO:0006281">
    <property type="term" value="P:DNA repair"/>
    <property type="evidence" value="ECO:0007669"/>
    <property type="project" value="UniProtKB-ARBA"/>
</dbReference>
<dbReference type="InterPro" id="IPR036279">
    <property type="entry name" value="5-3_exonuclease_C_sf"/>
</dbReference>
<dbReference type="SMART" id="SM00484">
    <property type="entry name" value="XPGI"/>
    <property type="match status" value="1"/>
</dbReference>
<reference evidence="3" key="1">
    <citation type="submission" date="2020-05" db="EMBL/GenBank/DDBJ databases">
        <title>Mycena genomes resolve the evolution of fungal bioluminescence.</title>
        <authorList>
            <person name="Tsai I.J."/>
        </authorList>
    </citation>
    <scope>NUCLEOTIDE SEQUENCE</scope>
    <source>
        <strain evidence="3">160909Yilan</strain>
    </source>
</reference>
<keyword evidence="4" id="KW-1185">Reference proteome</keyword>
<protein>
    <recommendedName>
        <fullName evidence="2">XPG-I domain-containing protein</fullName>
    </recommendedName>
</protein>
<feature type="region of interest" description="Disordered" evidence="1">
    <location>
        <begin position="482"/>
        <end position="504"/>
    </location>
</feature>
<evidence type="ECO:0000259" key="2">
    <source>
        <dbReference type="SMART" id="SM00484"/>
    </source>
</evidence>
<dbReference type="Pfam" id="PF00867">
    <property type="entry name" value="XPG_I"/>
    <property type="match status" value="1"/>
</dbReference>
<dbReference type="AlphaFoldDB" id="A0A8H7DGK8"/>